<keyword evidence="8" id="KW-1185">Reference proteome</keyword>
<evidence type="ECO:0000313" key="8">
    <source>
        <dbReference type="Proteomes" id="UP001147746"/>
    </source>
</evidence>
<evidence type="ECO:0000256" key="3">
    <source>
        <dbReference type="ARBA" id="ARBA00022857"/>
    </source>
</evidence>
<keyword evidence="6" id="KW-0472">Membrane</keyword>
<dbReference type="InterPro" id="IPR036291">
    <property type="entry name" value="NAD(P)-bd_dom_sf"/>
</dbReference>
<organism evidence="7 8">
    <name type="scientific">Penicillium atrosanguineum</name>
    <dbReference type="NCBI Taxonomy" id="1132637"/>
    <lineage>
        <taxon>Eukaryota</taxon>
        <taxon>Fungi</taxon>
        <taxon>Dikarya</taxon>
        <taxon>Ascomycota</taxon>
        <taxon>Pezizomycotina</taxon>
        <taxon>Eurotiomycetes</taxon>
        <taxon>Eurotiomycetidae</taxon>
        <taxon>Eurotiales</taxon>
        <taxon>Aspergillaceae</taxon>
        <taxon>Penicillium</taxon>
    </lineage>
</organism>
<dbReference type="InterPro" id="IPR002347">
    <property type="entry name" value="SDR_fam"/>
</dbReference>
<dbReference type="SUPFAM" id="SSF51735">
    <property type="entry name" value="NAD(P)-binding Rossmann-fold domains"/>
    <property type="match status" value="1"/>
</dbReference>
<sequence>MALPDWIQQAPKMTMPSPLAFIGLLTLTWGTFAFFRQATVYLLPCKIQRYNSTDKGHTGGNWALVTGATDGIGFGFSQELCARGFNVILMGRNEGKLQKRAAELRQQFPSSKVDTIIMEAVPVSSTVDEIANGLPGKLTVLINNVGGAGGDWKPYLPFGEYKFEEAQATIDKNAVFMAQLTRALLPALSRAEHSLVLNVSSMASWGVPYICMYAASKGFVDSFTRALQGECAAEKNGVDVLGLRVGQTSTPGYNQPVSWFIPTARVMAKAGLDRVGCGKTIVWGYFWHWLQGLSFYVLPRFVLVKAMAKKMMALKKEEEAKSKRS</sequence>
<comment type="caution">
    <text evidence="7">The sequence shown here is derived from an EMBL/GenBank/DDBJ whole genome shotgun (WGS) entry which is preliminary data.</text>
</comment>
<feature type="transmembrane region" description="Helical" evidence="6">
    <location>
        <begin position="282"/>
        <end position="303"/>
    </location>
</feature>
<evidence type="ECO:0008006" key="9">
    <source>
        <dbReference type="Google" id="ProtNLM"/>
    </source>
</evidence>
<dbReference type="PRINTS" id="PR00080">
    <property type="entry name" value="SDRFAMILY"/>
</dbReference>
<dbReference type="AlphaFoldDB" id="A0A9W9QE85"/>
<evidence type="ECO:0000256" key="1">
    <source>
        <dbReference type="ARBA" id="ARBA00004240"/>
    </source>
</evidence>
<reference evidence="7" key="1">
    <citation type="submission" date="2022-12" db="EMBL/GenBank/DDBJ databases">
        <authorList>
            <person name="Petersen C."/>
        </authorList>
    </citation>
    <scope>NUCLEOTIDE SEQUENCE</scope>
    <source>
        <strain evidence="7">IBT 21472</strain>
    </source>
</reference>
<keyword evidence="4" id="KW-0560">Oxidoreductase</keyword>
<reference evidence="7" key="2">
    <citation type="journal article" date="2023" name="IMA Fungus">
        <title>Comparative genomic study of the Penicillium genus elucidates a diverse pangenome and 15 lateral gene transfer events.</title>
        <authorList>
            <person name="Petersen C."/>
            <person name="Sorensen T."/>
            <person name="Nielsen M.R."/>
            <person name="Sondergaard T.E."/>
            <person name="Sorensen J.L."/>
            <person name="Fitzpatrick D.A."/>
            <person name="Frisvad J.C."/>
            <person name="Nielsen K.L."/>
        </authorList>
    </citation>
    <scope>NUCLEOTIDE SEQUENCE</scope>
    <source>
        <strain evidence="7">IBT 21472</strain>
    </source>
</reference>
<accession>A0A9W9QE85</accession>
<evidence type="ECO:0000256" key="2">
    <source>
        <dbReference type="ARBA" id="ARBA00006484"/>
    </source>
</evidence>
<dbReference type="PANTHER" id="PTHR43899:SF13">
    <property type="entry name" value="RH59310P"/>
    <property type="match status" value="1"/>
</dbReference>
<dbReference type="Gene3D" id="3.40.50.720">
    <property type="entry name" value="NAD(P)-binding Rossmann-like Domain"/>
    <property type="match status" value="1"/>
</dbReference>
<comment type="subcellular location">
    <subcellularLocation>
        <location evidence="1">Endoplasmic reticulum</location>
    </subcellularLocation>
</comment>
<evidence type="ECO:0000256" key="5">
    <source>
        <dbReference type="RuleBase" id="RU000363"/>
    </source>
</evidence>
<dbReference type="GO" id="GO:0016491">
    <property type="term" value="F:oxidoreductase activity"/>
    <property type="evidence" value="ECO:0007669"/>
    <property type="project" value="UniProtKB-KW"/>
</dbReference>
<dbReference type="PROSITE" id="PS00061">
    <property type="entry name" value="ADH_SHORT"/>
    <property type="match status" value="1"/>
</dbReference>
<evidence type="ECO:0000256" key="4">
    <source>
        <dbReference type="ARBA" id="ARBA00023002"/>
    </source>
</evidence>
<name>A0A9W9QE85_9EURO</name>
<comment type="similarity">
    <text evidence="2 5">Belongs to the short-chain dehydrogenases/reductases (SDR) family.</text>
</comment>
<dbReference type="InterPro" id="IPR051019">
    <property type="entry name" value="VLCFA-Steroid_DH"/>
</dbReference>
<dbReference type="PANTHER" id="PTHR43899">
    <property type="entry name" value="RH59310P"/>
    <property type="match status" value="1"/>
</dbReference>
<proteinExistence type="inferred from homology"/>
<dbReference type="GO" id="GO:0005783">
    <property type="term" value="C:endoplasmic reticulum"/>
    <property type="evidence" value="ECO:0007669"/>
    <property type="project" value="UniProtKB-SubCell"/>
</dbReference>
<gene>
    <name evidence="7" type="ORF">N7476_001698</name>
</gene>
<evidence type="ECO:0000313" key="7">
    <source>
        <dbReference type="EMBL" id="KAJ5331915.1"/>
    </source>
</evidence>
<dbReference type="Proteomes" id="UP001147746">
    <property type="component" value="Unassembled WGS sequence"/>
</dbReference>
<keyword evidence="3" id="KW-0521">NADP</keyword>
<dbReference type="EMBL" id="JAPZBO010000001">
    <property type="protein sequence ID" value="KAJ5331915.1"/>
    <property type="molecule type" value="Genomic_DNA"/>
</dbReference>
<dbReference type="InterPro" id="IPR020904">
    <property type="entry name" value="Sc_DH/Rdtase_CS"/>
</dbReference>
<keyword evidence="6" id="KW-0812">Transmembrane</keyword>
<dbReference type="Pfam" id="PF00106">
    <property type="entry name" value="adh_short"/>
    <property type="match status" value="1"/>
</dbReference>
<keyword evidence="6" id="KW-1133">Transmembrane helix</keyword>
<dbReference type="OrthoDB" id="47007at2759"/>
<protein>
    <recommendedName>
        <fullName evidence="9">NAD(P)-binding protein</fullName>
    </recommendedName>
</protein>
<dbReference type="PRINTS" id="PR00081">
    <property type="entry name" value="GDHRDH"/>
</dbReference>
<evidence type="ECO:0000256" key="6">
    <source>
        <dbReference type="SAM" id="Phobius"/>
    </source>
</evidence>